<comment type="similarity">
    <text evidence="3">Belongs to the pICln (TC 1.A.47) family.</text>
</comment>
<dbReference type="InterPro" id="IPR011993">
    <property type="entry name" value="PH-like_dom_sf"/>
</dbReference>
<evidence type="ECO:0000256" key="4">
    <source>
        <dbReference type="ARBA" id="ARBA00015653"/>
    </source>
</evidence>
<dbReference type="GO" id="GO:0006884">
    <property type="term" value="P:cell volume homeostasis"/>
    <property type="evidence" value="ECO:0007669"/>
    <property type="project" value="InterPro"/>
</dbReference>
<evidence type="ECO:0000256" key="5">
    <source>
        <dbReference type="ARBA" id="ARBA00022490"/>
    </source>
</evidence>
<dbReference type="Pfam" id="PF03517">
    <property type="entry name" value="Voldacs"/>
    <property type="match status" value="1"/>
</dbReference>
<name>A0A1B6MFR3_9HEMI</name>
<dbReference type="PANTHER" id="PTHR21399">
    <property type="entry name" value="CHLORIDE CONDUCTANCE REGULATORY PROTEIN ICLN"/>
    <property type="match status" value="1"/>
</dbReference>
<evidence type="ECO:0000256" key="1">
    <source>
        <dbReference type="ARBA" id="ARBA00004123"/>
    </source>
</evidence>
<evidence type="ECO:0000256" key="2">
    <source>
        <dbReference type="ARBA" id="ARBA00004496"/>
    </source>
</evidence>
<dbReference type="PRINTS" id="PR01348">
    <property type="entry name" value="ICLNCHANNEL"/>
</dbReference>
<dbReference type="GO" id="GO:0005681">
    <property type="term" value="C:spliceosomal complex"/>
    <property type="evidence" value="ECO:0007669"/>
    <property type="project" value="TreeGrafter"/>
</dbReference>
<proteinExistence type="inferred from homology"/>
<dbReference type="GO" id="GO:0005886">
    <property type="term" value="C:plasma membrane"/>
    <property type="evidence" value="ECO:0007669"/>
    <property type="project" value="InterPro"/>
</dbReference>
<keyword evidence="5" id="KW-0963">Cytoplasm</keyword>
<feature type="region of interest" description="Disordered" evidence="8">
    <location>
        <begin position="89"/>
        <end position="110"/>
    </location>
</feature>
<evidence type="ECO:0000256" key="7">
    <source>
        <dbReference type="ARBA" id="ARBA00045890"/>
    </source>
</evidence>
<sequence>MVVLTSFSAPTEGIRHSQPSTSLFIKGREVGVGTLYIAESNVSWRNDASGEGFSLLYPSIAVHGISRDVEQLGCECLYIMVDACLDEMHPDEEGEENGDGDSDSEGSTEMRFAPADKGQLDSMYRAMSYCQALHPDPEASPLSEDEDEDDHYEDAEDEGHDPFAEENADYIGGHPGAVPTNGVRLGEEEMETDGQFEDAEDD</sequence>
<dbReference type="InterPro" id="IPR003521">
    <property type="entry name" value="ICln"/>
</dbReference>
<dbReference type="EMBL" id="GEBQ01005248">
    <property type="protein sequence ID" value="JAT34729.1"/>
    <property type="molecule type" value="Transcribed_RNA"/>
</dbReference>
<comment type="function">
    <text evidence="7">Involved in both the assembly of spliceosomal snRNPs and the methylation of Sm proteins. Chaperone that regulates the assembly of spliceosomal U1, U2, U4 and U5 small nuclear ribonucleoproteins (snRNPs), the building blocks of the spliceosome, and thereby plays an important role in the splicing of cellular pre-mRNAs. Most spliceosomal snRNPs contain a common set of Sm proteins SNRPB, SNRPD1, SNRPD2, SNRPD3, SNRPE, SNRPF and SNRPG that assemble in a heptameric protein ring on the Sm site of the small nuclear RNA to form the core snRNP (Sm core). In the cytosol, the Sm proteins SNRPD1, SNRPD2, SNRPE, SNRPF and SNRPG are trapped in an inactive 6S pICln-Sm complex by the chaperone CLNS1A that controls the assembly of the core snRNP. Dissociation by the SMN complex of CLNS1A from the trapped Sm proteins and their transfer to an SMN-Sm complex triggers the assembly of core snRNPs and their transport to the nucleus.</text>
</comment>
<comment type="subcellular location">
    <subcellularLocation>
        <location evidence="2">Cytoplasm</location>
    </subcellularLocation>
    <subcellularLocation>
        <location evidence="1">Nucleus</location>
    </subcellularLocation>
</comment>
<feature type="compositionally biased region" description="Acidic residues" evidence="8">
    <location>
        <begin position="89"/>
        <end position="106"/>
    </location>
</feature>
<evidence type="ECO:0000256" key="8">
    <source>
        <dbReference type="SAM" id="MobiDB-lite"/>
    </source>
</evidence>
<dbReference type="InterPro" id="IPR039924">
    <property type="entry name" value="ICln/Lot5/Saf5"/>
</dbReference>
<feature type="compositionally biased region" description="Acidic residues" evidence="8">
    <location>
        <begin position="188"/>
        <end position="202"/>
    </location>
</feature>
<dbReference type="GO" id="GO:0005829">
    <property type="term" value="C:cytosol"/>
    <property type="evidence" value="ECO:0007669"/>
    <property type="project" value="InterPro"/>
</dbReference>
<feature type="region of interest" description="Disordered" evidence="8">
    <location>
        <begin position="134"/>
        <end position="202"/>
    </location>
</feature>
<dbReference type="AlphaFoldDB" id="A0A1B6MFR3"/>
<dbReference type="GO" id="GO:0000387">
    <property type="term" value="P:spliceosomal snRNP assembly"/>
    <property type="evidence" value="ECO:0007669"/>
    <property type="project" value="InterPro"/>
</dbReference>
<evidence type="ECO:0000313" key="9">
    <source>
        <dbReference type="EMBL" id="JAT34729.1"/>
    </source>
</evidence>
<evidence type="ECO:0000256" key="6">
    <source>
        <dbReference type="ARBA" id="ARBA00023242"/>
    </source>
</evidence>
<protein>
    <recommendedName>
        <fullName evidence="4">Methylosome subunit pICln</fullName>
    </recommendedName>
</protein>
<evidence type="ECO:0000256" key="3">
    <source>
        <dbReference type="ARBA" id="ARBA00007054"/>
    </source>
</evidence>
<dbReference type="GO" id="GO:0034715">
    <property type="term" value="C:pICln-Sm protein complex"/>
    <property type="evidence" value="ECO:0007669"/>
    <property type="project" value="InterPro"/>
</dbReference>
<gene>
    <name evidence="9" type="ORF">g.17202</name>
</gene>
<accession>A0A1B6MFR3</accession>
<dbReference type="GO" id="GO:0006821">
    <property type="term" value="P:chloride transport"/>
    <property type="evidence" value="ECO:0007669"/>
    <property type="project" value="InterPro"/>
</dbReference>
<reference evidence="9" key="1">
    <citation type="submission" date="2015-11" db="EMBL/GenBank/DDBJ databases">
        <title>De novo transcriptome assembly of four potential Pierce s Disease insect vectors from Arizona vineyards.</title>
        <authorList>
            <person name="Tassone E.E."/>
        </authorList>
    </citation>
    <scope>NUCLEOTIDE SEQUENCE</scope>
</reference>
<organism evidence="9">
    <name type="scientific">Graphocephala atropunctata</name>
    <dbReference type="NCBI Taxonomy" id="36148"/>
    <lineage>
        <taxon>Eukaryota</taxon>
        <taxon>Metazoa</taxon>
        <taxon>Ecdysozoa</taxon>
        <taxon>Arthropoda</taxon>
        <taxon>Hexapoda</taxon>
        <taxon>Insecta</taxon>
        <taxon>Pterygota</taxon>
        <taxon>Neoptera</taxon>
        <taxon>Paraneoptera</taxon>
        <taxon>Hemiptera</taxon>
        <taxon>Auchenorrhyncha</taxon>
        <taxon>Membracoidea</taxon>
        <taxon>Cicadellidae</taxon>
        <taxon>Cicadellinae</taxon>
        <taxon>Cicadellini</taxon>
        <taxon>Graphocephala</taxon>
    </lineage>
</organism>
<dbReference type="Gene3D" id="2.30.29.30">
    <property type="entry name" value="Pleckstrin-homology domain (PH domain)/Phosphotyrosine-binding domain (PTB)"/>
    <property type="match status" value="1"/>
</dbReference>
<feature type="compositionally biased region" description="Acidic residues" evidence="8">
    <location>
        <begin position="143"/>
        <end position="168"/>
    </location>
</feature>
<keyword evidence="6" id="KW-0539">Nucleus</keyword>
<dbReference type="GO" id="GO:0034709">
    <property type="term" value="C:methylosome"/>
    <property type="evidence" value="ECO:0007669"/>
    <property type="project" value="InterPro"/>
</dbReference>
<dbReference type="PANTHER" id="PTHR21399:SF0">
    <property type="entry name" value="METHYLOSOME SUBUNIT PICLN"/>
    <property type="match status" value="1"/>
</dbReference>
<dbReference type="GO" id="GO:0045292">
    <property type="term" value="P:mRNA cis splicing, via spliceosome"/>
    <property type="evidence" value="ECO:0007669"/>
    <property type="project" value="TreeGrafter"/>
</dbReference>